<feature type="transmembrane region" description="Helical" evidence="8">
    <location>
        <begin position="240"/>
        <end position="260"/>
    </location>
</feature>
<feature type="transmembrane region" description="Helical" evidence="8">
    <location>
        <begin position="43"/>
        <end position="62"/>
    </location>
</feature>
<comment type="caution">
    <text evidence="9">The sequence shown here is derived from an EMBL/GenBank/DDBJ whole genome shotgun (WGS) entry which is preliminary data.</text>
</comment>
<comment type="cofactor">
    <cofactor evidence="7">
        <name>Mg(2+)</name>
        <dbReference type="ChEBI" id="CHEBI:18420"/>
    </cofactor>
</comment>
<evidence type="ECO:0000256" key="5">
    <source>
        <dbReference type="ARBA" id="ARBA00022989"/>
    </source>
</evidence>
<evidence type="ECO:0000256" key="6">
    <source>
        <dbReference type="ARBA" id="ARBA00023136"/>
    </source>
</evidence>
<feature type="transmembrane region" description="Helical" evidence="8">
    <location>
        <begin position="100"/>
        <end position="120"/>
    </location>
</feature>
<evidence type="ECO:0000256" key="8">
    <source>
        <dbReference type="SAM" id="Phobius"/>
    </source>
</evidence>
<gene>
    <name evidence="9" type="ORF">A9O67_11310</name>
</gene>
<dbReference type="EMBL" id="LZDH01000005">
    <property type="protein sequence ID" value="OBS31902.1"/>
    <property type="molecule type" value="Genomic_DNA"/>
</dbReference>
<keyword evidence="5 8" id="KW-1133">Transmembrane helix</keyword>
<feature type="binding site" evidence="7">
    <location>
        <position position="155"/>
    </location>
    <ligand>
        <name>Mg(2+)</name>
        <dbReference type="ChEBI" id="CHEBI:18420"/>
    </ligand>
</feature>
<comment type="subcellular location">
    <subcellularLocation>
        <location evidence="1">Cell membrane</location>
        <topology evidence="1">Multi-pass membrane protein</topology>
    </subcellularLocation>
</comment>
<dbReference type="STRING" id="1101373.A9O67_11310"/>
<evidence type="ECO:0000256" key="1">
    <source>
        <dbReference type="ARBA" id="ARBA00004651"/>
    </source>
</evidence>
<feature type="binding site" evidence="7">
    <location>
        <position position="215"/>
    </location>
    <ligand>
        <name>Mg(2+)</name>
        <dbReference type="ChEBI" id="CHEBI:18420"/>
    </ligand>
</feature>
<keyword evidence="7" id="KW-0460">Magnesium</keyword>
<sequence length="366" mass="39530">MQTLVVAWLLSFIVVMAIIRSNHWHVHLSSDVIDGVQKFHRGAIPRIGGLGIIAGLGGALGWSAWRGLIGVEMAWLLIAALPAFGAGLAEDVTKRVGVAARLLATMAAAAVGAWGLGAVLPRLGVPGVDALLALWPLLAWAVTLVAVAGVANAVNIIDGFNGLAAATSMLMFMAFGYVAWVLGDSFIVQVCLAMIGALAGFFVWNYPRGLIFLGDGGAYLVGFLLAEVAVLLVVRHPQLSPWFCLLVCAYPITETLFSIYRKRFLRGMSPGVPDGLHLHMLVYRRLVRWAAGHEAARDVTARNSATSPYLWGLASLGIVPAVLFWHDERWLVASALGFVVAYVWVYARLVRFRVPGWLRRRVGDKT</sequence>
<keyword evidence="3 9" id="KW-0808">Transferase</keyword>
<keyword evidence="10" id="KW-1185">Reference proteome</keyword>
<keyword evidence="7" id="KW-0479">Metal-binding</keyword>
<keyword evidence="6 8" id="KW-0472">Membrane</keyword>
<dbReference type="GO" id="GO:0016780">
    <property type="term" value="F:phosphotransferase activity, for other substituted phosphate groups"/>
    <property type="evidence" value="ECO:0007669"/>
    <property type="project" value="InterPro"/>
</dbReference>
<accession>A0A1A6DY66</accession>
<keyword evidence="2" id="KW-1003">Cell membrane</keyword>
<evidence type="ECO:0000256" key="3">
    <source>
        <dbReference type="ARBA" id="ARBA00022679"/>
    </source>
</evidence>
<feature type="transmembrane region" description="Helical" evidence="8">
    <location>
        <begin position="160"/>
        <end position="180"/>
    </location>
</feature>
<dbReference type="Pfam" id="PF00953">
    <property type="entry name" value="Glycos_transf_4"/>
    <property type="match status" value="1"/>
</dbReference>
<evidence type="ECO:0000256" key="4">
    <source>
        <dbReference type="ARBA" id="ARBA00022692"/>
    </source>
</evidence>
<organism evidence="9 10">
    <name type="scientific">Tepidimonas fonticaldi</name>
    <dbReference type="NCBI Taxonomy" id="1101373"/>
    <lineage>
        <taxon>Bacteria</taxon>
        <taxon>Pseudomonadati</taxon>
        <taxon>Pseudomonadota</taxon>
        <taxon>Betaproteobacteria</taxon>
        <taxon>Burkholderiales</taxon>
        <taxon>Tepidimonas</taxon>
    </lineage>
</organism>
<dbReference type="GO" id="GO:0046872">
    <property type="term" value="F:metal ion binding"/>
    <property type="evidence" value="ECO:0007669"/>
    <property type="project" value="UniProtKB-KW"/>
</dbReference>
<feature type="transmembrane region" description="Helical" evidence="8">
    <location>
        <begin position="216"/>
        <end position="234"/>
    </location>
</feature>
<dbReference type="OrthoDB" id="9783652at2"/>
<feature type="transmembrane region" description="Helical" evidence="8">
    <location>
        <begin position="309"/>
        <end position="325"/>
    </location>
</feature>
<dbReference type="GO" id="GO:0071555">
    <property type="term" value="P:cell wall organization"/>
    <property type="evidence" value="ECO:0007669"/>
    <property type="project" value="TreeGrafter"/>
</dbReference>
<keyword evidence="4 8" id="KW-0812">Transmembrane</keyword>
<evidence type="ECO:0000313" key="9">
    <source>
        <dbReference type="EMBL" id="OBS31902.1"/>
    </source>
</evidence>
<dbReference type="Proteomes" id="UP000091969">
    <property type="component" value="Unassembled WGS sequence"/>
</dbReference>
<dbReference type="PANTHER" id="PTHR22926">
    <property type="entry name" value="PHOSPHO-N-ACETYLMURAMOYL-PENTAPEPTIDE-TRANSFERASE"/>
    <property type="match status" value="1"/>
</dbReference>
<evidence type="ECO:0000256" key="7">
    <source>
        <dbReference type="PIRSR" id="PIRSR600715-1"/>
    </source>
</evidence>
<dbReference type="AlphaFoldDB" id="A0A1A6DY66"/>
<evidence type="ECO:0000313" key="10">
    <source>
        <dbReference type="Proteomes" id="UP000091969"/>
    </source>
</evidence>
<feature type="transmembrane region" description="Helical" evidence="8">
    <location>
        <begin position="186"/>
        <end position="204"/>
    </location>
</feature>
<dbReference type="PANTHER" id="PTHR22926:SF3">
    <property type="entry name" value="UNDECAPRENYL-PHOSPHATE ALPHA-N-ACETYLGLUCOSAMINYL 1-PHOSPHATE TRANSFERASE"/>
    <property type="match status" value="1"/>
</dbReference>
<evidence type="ECO:0000256" key="2">
    <source>
        <dbReference type="ARBA" id="ARBA00022475"/>
    </source>
</evidence>
<dbReference type="GO" id="GO:0044038">
    <property type="term" value="P:cell wall macromolecule biosynthetic process"/>
    <property type="evidence" value="ECO:0007669"/>
    <property type="project" value="TreeGrafter"/>
</dbReference>
<dbReference type="RefSeq" id="WP_068606474.1">
    <property type="nucleotide sequence ID" value="NZ_LZDH01000005.1"/>
</dbReference>
<name>A0A1A6DY66_9BURK</name>
<feature type="transmembrane region" description="Helical" evidence="8">
    <location>
        <begin position="132"/>
        <end position="153"/>
    </location>
</feature>
<dbReference type="CDD" id="cd06912">
    <property type="entry name" value="GT_MraY_like"/>
    <property type="match status" value="1"/>
</dbReference>
<dbReference type="GO" id="GO:0009103">
    <property type="term" value="P:lipopolysaccharide biosynthetic process"/>
    <property type="evidence" value="ECO:0007669"/>
    <property type="project" value="TreeGrafter"/>
</dbReference>
<feature type="transmembrane region" description="Helical" evidence="8">
    <location>
        <begin position="6"/>
        <end position="22"/>
    </location>
</feature>
<reference evidence="9 10" key="1">
    <citation type="submission" date="2016-06" db="EMBL/GenBank/DDBJ databases">
        <title>Genome sequence of Tepidimonas fonticaldi PL17.</title>
        <authorList>
            <person name="Pinnaka A.K."/>
        </authorList>
    </citation>
    <scope>NUCLEOTIDE SEQUENCE [LARGE SCALE GENOMIC DNA]</scope>
    <source>
        <strain evidence="9 10">PL17</strain>
    </source>
</reference>
<protein>
    <submittedName>
        <fullName evidence="9">Glycosyl transferase</fullName>
    </submittedName>
</protein>
<feature type="transmembrane region" description="Helical" evidence="8">
    <location>
        <begin position="331"/>
        <end position="350"/>
    </location>
</feature>
<proteinExistence type="predicted"/>
<dbReference type="InterPro" id="IPR000715">
    <property type="entry name" value="Glycosyl_transferase_4"/>
</dbReference>
<feature type="transmembrane region" description="Helical" evidence="8">
    <location>
        <begin position="68"/>
        <end position="88"/>
    </location>
</feature>
<dbReference type="GO" id="GO:0005886">
    <property type="term" value="C:plasma membrane"/>
    <property type="evidence" value="ECO:0007669"/>
    <property type="project" value="UniProtKB-SubCell"/>
</dbReference>